<dbReference type="AlphaFoldDB" id="A0AAV7VK60"/>
<feature type="region of interest" description="Disordered" evidence="1">
    <location>
        <begin position="1"/>
        <end position="85"/>
    </location>
</feature>
<sequence>MDTAATNNVLFESPLTEKTPGPAGVTRRRAAAAPAGTPPWEAAQERNATDTAATNNVPFESAPTEKTPGPAGRTQRRRPIPDSRG</sequence>
<keyword evidence="3" id="KW-1185">Reference proteome</keyword>
<feature type="compositionally biased region" description="Polar residues" evidence="1">
    <location>
        <begin position="49"/>
        <end position="58"/>
    </location>
</feature>
<reference evidence="2" key="1">
    <citation type="journal article" date="2022" name="bioRxiv">
        <title>Sequencing and chromosome-scale assembly of the giantPleurodeles waltlgenome.</title>
        <authorList>
            <person name="Brown T."/>
            <person name="Elewa A."/>
            <person name="Iarovenko S."/>
            <person name="Subramanian E."/>
            <person name="Araus A.J."/>
            <person name="Petzold A."/>
            <person name="Susuki M."/>
            <person name="Suzuki K.-i.T."/>
            <person name="Hayashi T."/>
            <person name="Toyoda A."/>
            <person name="Oliveira C."/>
            <person name="Osipova E."/>
            <person name="Leigh N.D."/>
            <person name="Simon A."/>
            <person name="Yun M.H."/>
        </authorList>
    </citation>
    <scope>NUCLEOTIDE SEQUENCE</scope>
    <source>
        <strain evidence="2">20211129_DDA</strain>
        <tissue evidence="2">Liver</tissue>
    </source>
</reference>
<evidence type="ECO:0000313" key="2">
    <source>
        <dbReference type="EMBL" id="KAJ1202009.1"/>
    </source>
</evidence>
<protein>
    <submittedName>
        <fullName evidence="2">Uncharacterized protein</fullName>
    </submittedName>
</protein>
<comment type="caution">
    <text evidence="2">The sequence shown here is derived from an EMBL/GenBank/DDBJ whole genome shotgun (WGS) entry which is preliminary data.</text>
</comment>
<evidence type="ECO:0000313" key="3">
    <source>
        <dbReference type="Proteomes" id="UP001066276"/>
    </source>
</evidence>
<gene>
    <name evidence="2" type="ORF">NDU88_005813</name>
</gene>
<feature type="compositionally biased region" description="Polar residues" evidence="1">
    <location>
        <begin position="1"/>
        <end position="10"/>
    </location>
</feature>
<accession>A0AAV7VK60</accession>
<evidence type="ECO:0000256" key="1">
    <source>
        <dbReference type="SAM" id="MobiDB-lite"/>
    </source>
</evidence>
<feature type="compositionally biased region" description="Low complexity" evidence="1">
    <location>
        <begin position="20"/>
        <end position="42"/>
    </location>
</feature>
<dbReference type="Proteomes" id="UP001066276">
    <property type="component" value="Chromosome 2_1"/>
</dbReference>
<organism evidence="2 3">
    <name type="scientific">Pleurodeles waltl</name>
    <name type="common">Iberian ribbed newt</name>
    <dbReference type="NCBI Taxonomy" id="8319"/>
    <lineage>
        <taxon>Eukaryota</taxon>
        <taxon>Metazoa</taxon>
        <taxon>Chordata</taxon>
        <taxon>Craniata</taxon>
        <taxon>Vertebrata</taxon>
        <taxon>Euteleostomi</taxon>
        <taxon>Amphibia</taxon>
        <taxon>Batrachia</taxon>
        <taxon>Caudata</taxon>
        <taxon>Salamandroidea</taxon>
        <taxon>Salamandridae</taxon>
        <taxon>Pleurodelinae</taxon>
        <taxon>Pleurodeles</taxon>
    </lineage>
</organism>
<dbReference type="EMBL" id="JANPWB010000003">
    <property type="protein sequence ID" value="KAJ1202009.1"/>
    <property type="molecule type" value="Genomic_DNA"/>
</dbReference>
<name>A0AAV7VK60_PLEWA</name>
<proteinExistence type="predicted"/>